<dbReference type="EMBL" id="AEDO01000052">
    <property type="protein sequence ID" value="EFL45308.1"/>
    <property type="molecule type" value="Genomic_DNA"/>
</dbReference>
<reference evidence="1 2" key="1">
    <citation type="submission" date="2010-08" db="EMBL/GenBank/DDBJ databases">
        <authorList>
            <person name="Durkin A.S."/>
            <person name="Madupu R."/>
            <person name="Torralba M."/>
            <person name="Gillis M."/>
            <person name="Methe B."/>
            <person name="Sutton G."/>
            <person name="Nelson K.E."/>
        </authorList>
    </citation>
    <scope>NUCLEOTIDE SEQUENCE [LARGE SCALE GENOMIC DNA]</scope>
    <source>
        <strain evidence="1 2">FB035-09AN</strain>
    </source>
</reference>
<evidence type="ECO:0000313" key="2">
    <source>
        <dbReference type="Proteomes" id="UP000003610"/>
    </source>
</evidence>
<evidence type="ECO:0000313" key="1">
    <source>
        <dbReference type="EMBL" id="EFL45308.1"/>
    </source>
</evidence>
<gene>
    <name evidence="1" type="ORF">HMPREF9296_0377</name>
</gene>
<protein>
    <submittedName>
        <fullName evidence="1">Uncharacterized protein</fullName>
    </submittedName>
</protein>
<accession>E1KTA2</accession>
<dbReference type="Proteomes" id="UP000003610">
    <property type="component" value="Unassembled WGS sequence"/>
</dbReference>
<organism evidence="1 2">
    <name type="scientific">Prevotella disiens FB035-09AN</name>
    <dbReference type="NCBI Taxonomy" id="866771"/>
    <lineage>
        <taxon>Bacteria</taxon>
        <taxon>Pseudomonadati</taxon>
        <taxon>Bacteroidota</taxon>
        <taxon>Bacteroidia</taxon>
        <taxon>Bacteroidales</taxon>
        <taxon>Prevotellaceae</taxon>
        <taxon>Prevotella</taxon>
    </lineage>
</organism>
<proteinExistence type="predicted"/>
<sequence>MNGKEKMSLVPHLGSQNCKKIEDYAIRRFIKEAVMADDW</sequence>
<dbReference type="AlphaFoldDB" id="E1KTA2"/>
<comment type="caution">
    <text evidence="1">The sequence shown here is derived from an EMBL/GenBank/DDBJ whole genome shotgun (WGS) entry which is preliminary data.</text>
</comment>
<dbReference type="STRING" id="866771.HMPREF9296_0377"/>
<name>E1KTA2_9BACT</name>